<organism evidence="2 3">
    <name type="scientific">Rhododendron griersonianum</name>
    <dbReference type="NCBI Taxonomy" id="479676"/>
    <lineage>
        <taxon>Eukaryota</taxon>
        <taxon>Viridiplantae</taxon>
        <taxon>Streptophyta</taxon>
        <taxon>Embryophyta</taxon>
        <taxon>Tracheophyta</taxon>
        <taxon>Spermatophyta</taxon>
        <taxon>Magnoliopsida</taxon>
        <taxon>eudicotyledons</taxon>
        <taxon>Gunneridae</taxon>
        <taxon>Pentapetalae</taxon>
        <taxon>asterids</taxon>
        <taxon>Ericales</taxon>
        <taxon>Ericaceae</taxon>
        <taxon>Ericoideae</taxon>
        <taxon>Rhodoreae</taxon>
        <taxon>Rhododendron</taxon>
    </lineage>
</organism>
<accession>A0AAV6L6N9</accession>
<proteinExistence type="predicted"/>
<feature type="region of interest" description="Disordered" evidence="1">
    <location>
        <begin position="103"/>
        <end position="148"/>
    </location>
</feature>
<dbReference type="Proteomes" id="UP000823749">
    <property type="component" value="Chromosome 2"/>
</dbReference>
<evidence type="ECO:0000256" key="1">
    <source>
        <dbReference type="SAM" id="MobiDB-lite"/>
    </source>
</evidence>
<evidence type="ECO:0000313" key="2">
    <source>
        <dbReference type="EMBL" id="KAG5559854.1"/>
    </source>
</evidence>
<dbReference type="EMBL" id="JACTNZ010000002">
    <property type="protein sequence ID" value="KAG5559854.1"/>
    <property type="molecule type" value="Genomic_DNA"/>
</dbReference>
<dbReference type="AlphaFoldDB" id="A0AAV6L6N9"/>
<reference evidence="2" key="1">
    <citation type="submission" date="2020-08" db="EMBL/GenBank/DDBJ databases">
        <title>Plant Genome Project.</title>
        <authorList>
            <person name="Zhang R.-G."/>
        </authorList>
    </citation>
    <scope>NUCLEOTIDE SEQUENCE</scope>
    <source>
        <strain evidence="2">WSP0</strain>
        <tissue evidence="2">Leaf</tissue>
    </source>
</reference>
<feature type="compositionally biased region" description="Low complexity" evidence="1">
    <location>
        <begin position="110"/>
        <end position="126"/>
    </location>
</feature>
<feature type="compositionally biased region" description="Acidic residues" evidence="1">
    <location>
        <begin position="134"/>
        <end position="148"/>
    </location>
</feature>
<keyword evidence="3" id="KW-1185">Reference proteome</keyword>
<evidence type="ECO:0000313" key="3">
    <source>
        <dbReference type="Proteomes" id="UP000823749"/>
    </source>
</evidence>
<comment type="caution">
    <text evidence="2">The sequence shown here is derived from an EMBL/GenBank/DDBJ whole genome shotgun (WGS) entry which is preliminary data.</text>
</comment>
<evidence type="ECO:0008006" key="4">
    <source>
        <dbReference type="Google" id="ProtNLM"/>
    </source>
</evidence>
<sequence length="148" mass="16278">MDNLKKRTVTKFRIDPNIVDARVFEEGDEEEHPEEEDEDEDSLICCFCSKTMGKVLAYKECYSCGGEYHVACAWEAVGFKNCYGEGCEAKLSSMADLKGKVRRNGKVDYSSHSTSSSSSLSSGSSSEALAAGAPEEDRETDLVFDMDP</sequence>
<protein>
    <recommendedName>
        <fullName evidence="4">Zinc finger PHD-type domain-containing protein</fullName>
    </recommendedName>
</protein>
<name>A0AAV6L6N9_9ERIC</name>
<gene>
    <name evidence="2" type="ORF">RHGRI_003219</name>
</gene>